<feature type="non-terminal residue" evidence="2">
    <location>
        <position position="77"/>
    </location>
</feature>
<dbReference type="EMBL" id="JAHRIM010092809">
    <property type="protein sequence ID" value="MEQ2277841.1"/>
    <property type="molecule type" value="Genomic_DNA"/>
</dbReference>
<keyword evidence="3" id="KW-1185">Reference proteome</keyword>
<dbReference type="Proteomes" id="UP001444071">
    <property type="component" value="Unassembled WGS sequence"/>
</dbReference>
<sequence>MFNDSELATLRNRFKRDAELLMQTTTSTGDGETSQDEKELKPLPRINKHSIFWIVASVVVTYYTDFLHVIMESDDVK</sequence>
<evidence type="ECO:0000313" key="3">
    <source>
        <dbReference type="Proteomes" id="UP001444071"/>
    </source>
</evidence>
<keyword evidence="1" id="KW-0812">Transmembrane</keyword>
<gene>
    <name evidence="2" type="ORF">XENORESO_008611</name>
</gene>
<comment type="caution">
    <text evidence="2">The sequence shown here is derived from an EMBL/GenBank/DDBJ whole genome shotgun (WGS) entry which is preliminary data.</text>
</comment>
<proteinExistence type="predicted"/>
<dbReference type="Pfam" id="PF20479">
    <property type="entry name" value="TMEM128"/>
    <property type="match status" value="1"/>
</dbReference>
<reference evidence="2 3" key="1">
    <citation type="submission" date="2021-06" db="EMBL/GenBank/DDBJ databases">
        <authorList>
            <person name="Palmer J.M."/>
        </authorList>
    </citation>
    <scope>NUCLEOTIDE SEQUENCE [LARGE SCALE GENOMIC DNA]</scope>
    <source>
        <strain evidence="2 3">XR_2019</strain>
        <tissue evidence="2">Muscle</tissue>
    </source>
</reference>
<dbReference type="PANTHER" id="PTHR31134:SF1">
    <property type="entry name" value="TRANSMEMBRANE PROTEIN 128"/>
    <property type="match status" value="1"/>
</dbReference>
<keyword evidence="1" id="KW-1133">Transmembrane helix</keyword>
<protein>
    <submittedName>
        <fullName evidence="2">Uncharacterized protein</fullName>
    </submittedName>
</protein>
<dbReference type="PANTHER" id="PTHR31134">
    <property type="entry name" value="TRANSMEMBRANE PROTEIN 128"/>
    <property type="match status" value="1"/>
</dbReference>
<name>A0ABV0X7I8_9TELE</name>
<accession>A0ABV0X7I8</accession>
<evidence type="ECO:0000313" key="2">
    <source>
        <dbReference type="EMBL" id="MEQ2277841.1"/>
    </source>
</evidence>
<dbReference type="InterPro" id="IPR033579">
    <property type="entry name" value="TMEM128"/>
</dbReference>
<keyword evidence="1" id="KW-0472">Membrane</keyword>
<evidence type="ECO:0000256" key="1">
    <source>
        <dbReference type="SAM" id="Phobius"/>
    </source>
</evidence>
<organism evidence="2 3">
    <name type="scientific">Xenotaenia resolanae</name>
    <dbReference type="NCBI Taxonomy" id="208358"/>
    <lineage>
        <taxon>Eukaryota</taxon>
        <taxon>Metazoa</taxon>
        <taxon>Chordata</taxon>
        <taxon>Craniata</taxon>
        <taxon>Vertebrata</taxon>
        <taxon>Euteleostomi</taxon>
        <taxon>Actinopterygii</taxon>
        <taxon>Neopterygii</taxon>
        <taxon>Teleostei</taxon>
        <taxon>Neoteleostei</taxon>
        <taxon>Acanthomorphata</taxon>
        <taxon>Ovalentaria</taxon>
        <taxon>Atherinomorphae</taxon>
        <taxon>Cyprinodontiformes</taxon>
        <taxon>Goodeidae</taxon>
        <taxon>Xenotaenia</taxon>
    </lineage>
</organism>
<feature type="transmembrane region" description="Helical" evidence="1">
    <location>
        <begin position="51"/>
        <end position="71"/>
    </location>
</feature>